<feature type="transmembrane region" description="Helical" evidence="7">
    <location>
        <begin position="128"/>
        <end position="152"/>
    </location>
</feature>
<evidence type="ECO:0000256" key="4">
    <source>
        <dbReference type="ARBA" id="ARBA00022692"/>
    </source>
</evidence>
<dbReference type="InterPro" id="IPR000515">
    <property type="entry name" value="MetI-like"/>
</dbReference>
<proteinExistence type="inferred from homology"/>
<evidence type="ECO:0000256" key="1">
    <source>
        <dbReference type="ARBA" id="ARBA00004651"/>
    </source>
</evidence>
<dbReference type="PANTHER" id="PTHR30151:SF20">
    <property type="entry name" value="ABC TRANSPORTER PERMEASE PROTEIN HI_0355-RELATED"/>
    <property type="match status" value="1"/>
</dbReference>
<reference evidence="9" key="1">
    <citation type="submission" date="2021-03" db="EMBL/GenBank/DDBJ databases">
        <title>Agromyces archimandritus sp. nov., isolated from the cockroach Archimandrita tessellata.</title>
        <authorList>
            <person name="Guzman J."/>
            <person name="Ortuzar M."/>
            <person name="Poehlein A."/>
            <person name="Daniel R."/>
            <person name="Trujillo M."/>
            <person name="Vilcinskas A."/>
        </authorList>
    </citation>
    <scope>NUCLEOTIDE SEQUENCE</scope>
    <source>
        <strain evidence="9">G127AT</strain>
    </source>
</reference>
<comment type="subcellular location">
    <subcellularLocation>
        <location evidence="1 7">Cell membrane</location>
        <topology evidence="1 7">Multi-pass membrane protein</topology>
    </subcellularLocation>
</comment>
<feature type="transmembrane region" description="Helical" evidence="7">
    <location>
        <begin position="71"/>
        <end position="90"/>
    </location>
</feature>
<keyword evidence="5 7" id="KW-1133">Transmembrane helix</keyword>
<evidence type="ECO:0000256" key="2">
    <source>
        <dbReference type="ARBA" id="ARBA00022448"/>
    </source>
</evidence>
<dbReference type="Pfam" id="PF00528">
    <property type="entry name" value="BPD_transp_1"/>
    <property type="match status" value="1"/>
</dbReference>
<dbReference type="KEGG" id="aarc:G127AT_06390"/>
<dbReference type="EMBL" id="CP071696">
    <property type="protein sequence ID" value="QTX05826.1"/>
    <property type="molecule type" value="Genomic_DNA"/>
</dbReference>
<evidence type="ECO:0000256" key="7">
    <source>
        <dbReference type="RuleBase" id="RU363032"/>
    </source>
</evidence>
<dbReference type="PANTHER" id="PTHR30151">
    <property type="entry name" value="ALKANE SULFONATE ABC TRANSPORTER-RELATED, MEMBRANE SUBUNIT"/>
    <property type="match status" value="1"/>
</dbReference>
<dbReference type="RefSeq" id="WP_210901177.1">
    <property type="nucleotide sequence ID" value="NZ_CP071696.1"/>
</dbReference>
<keyword evidence="6 7" id="KW-0472">Membrane</keyword>
<name>A0A975IR86_9MICO</name>
<evidence type="ECO:0000256" key="6">
    <source>
        <dbReference type="ARBA" id="ARBA00023136"/>
    </source>
</evidence>
<feature type="transmembrane region" description="Helical" evidence="7">
    <location>
        <begin position="102"/>
        <end position="122"/>
    </location>
</feature>
<keyword evidence="3" id="KW-1003">Cell membrane</keyword>
<keyword evidence="2 7" id="KW-0813">Transport</keyword>
<comment type="similarity">
    <text evidence="7">Belongs to the binding-protein-dependent transport system permease family.</text>
</comment>
<dbReference type="AlphaFoldDB" id="A0A975IR86"/>
<sequence>MRAVRTHPVVSGLIGVVALIAVWWIGAALFFQRGDGTGAVPTPPDVVTRLIEDGWAFYSANLAVTLGEAGIGYLFGNVLALLIAAVVLVFPRAETVAMQVAVVSYCIPIVAIGPIIFIVIGAPKTGEASGTAVVLAGLSVFFTTMVGSVLGFKSADRASLDLVRAYGGGSFAQLRFVRLRSALPGIFASLQIAAPAAFLGAILGEYFGGVDVGLGPAMTYAMQNLDAARLWGIALVSGLVAGGAYALIGLAGRIVNPWVHRERRSA</sequence>
<feature type="transmembrane region" description="Helical" evidence="7">
    <location>
        <begin position="12"/>
        <end position="31"/>
    </location>
</feature>
<dbReference type="InterPro" id="IPR035906">
    <property type="entry name" value="MetI-like_sf"/>
</dbReference>
<evidence type="ECO:0000259" key="8">
    <source>
        <dbReference type="PROSITE" id="PS50928"/>
    </source>
</evidence>
<evidence type="ECO:0000313" key="9">
    <source>
        <dbReference type="EMBL" id="QTX05826.1"/>
    </source>
</evidence>
<dbReference type="GO" id="GO:0005886">
    <property type="term" value="C:plasma membrane"/>
    <property type="evidence" value="ECO:0007669"/>
    <property type="project" value="UniProtKB-SubCell"/>
</dbReference>
<dbReference type="SUPFAM" id="SSF161098">
    <property type="entry name" value="MetI-like"/>
    <property type="match status" value="1"/>
</dbReference>
<accession>A0A975IR86</accession>
<dbReference type="PROSITE" id="PS50928">
    <property type="entry name" value="ABC_TM1"/>
    <property type="match status" value="1"/>
</dbReference>
<feature type="domain" description="ABC transmembrane type-1" evidence="8">
    <location>
        <begin position="58"/>
        <end position="252"/>
    </location>
</feature>
<dbReference type="Gene3D" id="1.10.3720.10">
    <property type="entry name" value="MetI-like"/>
    <property type="match status" value="1"/>
</dbReference>
<gene>
    <name evidence="9" type="ORF">G127AT_06390</name>
</gene>
<evidence type="ECO:0000256" key="3">
    <source>
        <dbReference type="ARBA" id="ARBA00022475"/>
    </source>
</evidence>
<evidence type="ECO:0000313" key="10">
    <source>
        <dbReference type="Proteomes" id="UP000671914"/>
    </source>
</evidence>
<evidence type="ECO:0000256" key="5">
    <source>
        <dbReference type="ARBA" id="ARBA00022989"/>
    </source>
</evidence>
<feature type="transmembrane region" description="Helical" evidence="7">
    <location>
        <begin position="228"/>
        <end position="255"/>
    </location>
</feature>
<organism evidence="9 10">
    <name type="scientific">Agromyces archimandritae</name>
    <dbReference type="NCBI Taxonomy" id="2781962"/>
    <lineage>
        <taxon>Bacteria</taxon>
        <taxon>Bacillati</taxon>
        <taxon>Actinomycetota</taxon>
        <taxon>Actinomycetes</taxon>
        <taxon>Micrococcales</taxon>
        <taxon>Microbacteriaceae</taxon>
        <taxon>Agromyces</taxon>
    </lineage>
</organism>
<feature type="transmembrane region" description="Helical" evidence="7">
    <location>
        <begin position="185"/>
        <end position="208"/>
    </location>
</feature>
<keyword evidence="10" id="KW-1185">Reference proteome</keyword>
<dbReference type="Proteomes" id="UP000671914">
    <property type="component" value="Chromosome"/>
</dbReference>
<keyword evidence="4 7" id="KW-0812">Transmembrane</keyword>
<protein>
    <submittedName>
        <fullName evidence="9">ABC transporter permease subunit</fullName>
    </submittedName>
</protein>
<dbReference type="GO" id="GO:0055085">
    <property type="term" value="P:transmembrane transport"/>
    <property type="evidence" value="ECO:0007669"/>
    <property type="project" value="InterPro"/>
</dbReference>